<dbReference type="GO" id="GO:0005694">
    <property type="term" value="C:chromosome"/>
    <property type="evidence" value="ECO:0007669"/>
    <property type="project" value="TreeGrafter"/>
</dbReference>
<evidence type="ECO:0000256" key="1">
    <source>
        <dbReference type="ARBA" id="ARBA00006295"/>
    </source>
</evidence>
<dbReference type="SUPFAM" id="SSF110849">
    <property type="entry name" value="ParB/Sulfiredoxin"/>
    <property type="match status" value="1"/>
</dbReference>
<dbReference type="Pfam" id="PF17762">
    <property type="entry name" value="HTH_ParB"/>
    <property type="match status" value="1"/>
</dbReference>
<dbReference type="Gene3D" id="3.90.1530.30">
    <property type="match status" value="1"/>
</dbReference>
<organism evidence="4 5">
    <name type="scientific">Symplocastrum torsivum CPER-KK1</name>
    <dbReference type="NCBI Taxonomy" id="450513"/>
    <lineage>
        <taxon>Bacteria</taxon>
        <taxon>Bacillati</taxon>
        <taxon>Cyanobacteriota</taxon>
        <taxon>Cyanophyceae</taxon>
        <taxon>Oscillatoriophycideae</taxon>
        <taxon>Oscillatoriales</taxon>
        <taxon>Microcoleaceae</taxon>
        <taxon>Symplocastrum</taxon>
    </lineage>
</organism>
<dbReference type="AlphaFoldDB" id="A0A951UAT4"/>
<proteinExistence type="inferred from homology"/>
<dbReference type="PANTHER" id="PTHR33375:SF7">
    <property type="entry name" value="CHROMOSOME 2-PARTITIONING PROTEIN PARB-RELATED"/>
    <property type="match status" value="1"/>
</dbReference>
<dbReference type="InterPro" id="IPR050336">
    <property type="entry name" value="Chromosome_partition/occlusion"/>
</dbReference>
<dbReference type="InterPro" id="IPR003115">
    <property type="entry name" value="ParB_N"/>
</dbReference>
<comment type="caution">
    <text evidence="4">The sequence shown here is derived from an EMBL/GenBank/DDBJ whole genome shotgun (WGS) entry which is preliminary data.</text>
</comment>
<accession>A0A951UAT4</accession>
<feature type="domain" description="ParB-like N-terminal" evidence="3">
    <location>
        <begin position="29"/>
        <end position="118"/>
    </location>
</feature>
<name>A0A951UAT4_9CYAN</name>
<gene>
    <name evidence="4" type="ORF">KME25_18375</name>
</gene>
<dbReference type="GO" id="GO:0003677">
    <property type="term" value="F:DNA binding"/>
    <property type="evidence" value="ECO:0007669"/>
    <property type="project" value="UniProtKB-KW"/>
</dbReference>
<reference evidence="4" key="1">
    <citation type="submission" date="2021-05" db="EMBL/GenBank/DDBJ databases">
        <authorList>
            <person name="Pietrasiak N."/>
            <person name="Ward R."/>
            <person name="Stajich J.E."/>
            <person name="Kurbessoian T."/>
        </authorList>
    </citation>
    <scope>NUCLEOTIDE SEQUENCE</scope>
    <source>
        <strain evidence="4">CPER-KK1</strain>
    </source>
</reference>
<evidence type="ECO:0000259" key="3">
    <source>
        <dbReference type="SMART" id="SM00470"/>
    </source>
</evidence>
<comment type="similarity">
    <text evidence="1">Belongs to the ParB family.</text>
</comment>
<dbReference type="EMBL" id="JAHHIF010000024">
    <property type="protein sequence ID" value="MBW4546390.1"/>
    <property type="molecule type" value="Genomic_DNA"/>
</dbReference>
<dbReference type="InterPro" id="IPR036086">
    <property type="entry name" value="ParB/Sulfiredoxin_sf"/>
</dbReference>
<evidence type="ECO:0000313" key="5">
    <source>
        <dbReference type="Proteomes" id="UP000753908"/>
    </source>
</evidence>
<dbReference type="PANTHER" id="PTHR33375">
    <property type="entry name" value="CHROMOSOME-PARTITIONING PROTEIN PARB-RELATED"/>
    <property type="match status" value="1"/>
</dbReference>
<keyword evidence="2" id="KW-0238">DNA-binding</keyword>
<dbReference type="Proteomes" id="UP000753908">
    <property type="component" value="Unassembled WGS sequence"/>
</dbReference>
<dbReference type="FunFam" id="3.90.1530.30:FF:000001">
    <property type="entry name" value="Chromosome partitioning protein ParB"/>
    <property type="match status" value="1"/>
</dbReference>
<dbReference type="Gene3D" id="1.10.10.2830">
    <property type="match status" value="1"/>
</dbReference>
<dbReference type="SUPFAM" id="SSF109709">
    <property type="entry name" value="KorB DNA-binding domain-like"/>
    <property type="match status" value="1"/>
</dbReference>
<dbReference type="Pfam" id="PF02195">
    <property type="entry name" value="ParB_N"/>
    <property type="match status" value="1"/>
</dbReference>
<dbReference type="GO" id="GO:0007059">
    <property type="term" value="P:chromosome segregation"/>
    <property type="evidence" value="ECO:0007669"/>
    <property type="project" value="TreeGrafter"/>
</dbReference>
<sequence>MRKSPKPEARRLRNVTLFNDADEAVPSTSTVPLASLIISQTQPRRYFAPEAMRALVESVKKDGVLQPILVRPFGDKYELVAGERRYRAAKAAGLTDIPAVIREMSDSEAVRFALMENLQREDLNPVEETEGILELLAITLDSSTAEVTLLLQRLQKEIKRKKLSHNVMGQPEGESAPSELAIIQSVFESLGRMSWESFTSNRLPLLNLPADILEALRAGRIEYTKAKQIAKFESESERQDLLEEASASSLSLSQIRERVRASQPPPEQGEFAARIDATTKQVKKLKVWENPSKRSRLELLLKQLEELISEEGLDESQSIGEAEVTQDLAHKGSELTDELHNSSLTHAELVERLGVKSSTLSVAKKKNNFSEWSKSKDPDESAWQWLPESKRFVPLTN</sequence>
<dbReference type="NCBIfam" id="TIGR00180">
    <property type="entry name" value="parB_part"/>
    <property type="match status" value="1"/>
</dbReference>
<reference evidence="4" key="2">
    <citation type="journal article" date="2022" name="Microbiol. Resour. Announc.">
        <title>Metagenome Sequencing to Explore Phylogenomics of Terrestrial Cyanobacteria.</title>
        <authorList>
            <person name="Ward R.D."/>
            <person name="Stajich J.E."/>
            <person name="Johansen J.R."/>
            <person name="Huntemann M."/>
            <person name="Clum A."/>
            <person name="Foster B."/>
            <person name="Foster B."/>
            <person name="Roux S."/>
            <person name="Palaniappan K."/>
            <person name="Varghese N."/>
            <person name="Mukherjee S."/>
            <person name="Reddy T.B.K."/>
            <person name="Daum C."/>
            <person name="Copeland A."/>
            <person name="Chen I.A."/>
            <person name="Ivanova N.N."/>
            <person name="Kyrpides N.C."/>
            <person name="Shapiro N."/>
            <person name="Eloe-Fadrosh E.A."/>
            <person name="Pietrasiak N."/>
        </authorList>
    </citation>
    <scope>NUCLEOTIDE SEQUENCE</scope>
    <source>
        <strain evidence="4">CPER-KK1</strain>
    </source>
</reference>
<dbReference type="SMART" id="SM00470">
    <property type="entry name" value="ParB"/>
    <property type="match status" value="1"/>
</dbReference>
<protein>
    <submittedName>
        <fullName evidence="4">ParB/RepB/Spo0J family partition protein</fullName>
    </submittedName>
</protein>
<dbReference type="CDD" id="cd16393">
    <property type="entry name" value="SPO0J_N"/>
    <property type="match status" value="1"/>
</dbReference>
<evidence type="ECO:0000256" key="2">
    <source>
        <dbReference type="ARBA" id="ARBA00023125"/>
    </source>
</evidence>
<dbReference type="InterPro" id="IPR004437">
    <property type="entry name" value="ParB/RepB/Spo0J"/>
</dbReference>
<dbReference type="InterPro" id="IPR041468">
    <property type="entry name" value="HTH_ParB/Spo0J"/>
</dbReference>
<evidence type="ECO:0000313" key="4">
    <source>
        <dbReference type="EMBL" id="MBW4546390.1"/>
    </source>
</evidence>